<dbReference type="RefSeq" id="WP_137318006.1">
    <property type="nucleotide sequence ID" value="NZ_BAABGL010000003.1"/>
</dbReference>
<dbReference type="InterPro" id="IPR017946">
    <property type="entry name" value="PLC-like_Pdiesterase_TIM-brl"/>
</dbReference>
<dbReference type="Gene3D" id="3.20.20.190">
    <property type="entry name" value="Phosphatidylinositol (PI) phosphodiesterase"/>
    <property type="match status" value="1"/>
</dbReference>
<organism evidence="2 3">
    <name type="scientific">Brevibacterium pityocampae</name>
    <dbReference type="NCBI Taxonomy" id="506594"/>
    <lineage>
        <taxon>Bacteria</taxon>
        <taxon>Bacillati</taxon>
        <taxon>Actinomycetota</taxon>
        <taxon>Actinomycetes</taxon>
        <taxon>Micrococcales</taxon>
        <taxon>Brevibacteriaceae</taxon>
        <taxon>Brevibacterium</taxon>
    </lineage>
</organism>
<gene>
    <name evidence="2" type="primary">ugpQ</name>
    <name evidence="2" type="ORF">GCM10023167_07640</name>
</gene>
<keyword evidence="3" id="KW-1185">Reference proteome</keyword>
<protein>
    <submittedName>
        <fullName evidence="2">Glycerophosphodiester phosphodiesterase</fullName>
    </submittedName>
</protein>
<comment type="caution">
    <text evidence="2">The sequence shown here is derived from an EMBL/GenBank/DDBJ whole genome shotgun (WGS) entry which is preliminary data.</text>
</comment>
<accession>A0ABP8J5X4</accession>
<dbReference type="InterPro" id="IPR030395">
    <property type="entry name" value="GP_PDE_dom"/>
</dbReference>
<evidence type="ECO:0000313" key="3">
    <source>
        <dbReference type="Proteomes" id="UP001500642"/>
    </source>
</evidence>
<reference evidence="3" key="1">
    <citation type="journal article" date="2019" name="Int. J. Syst. Evol. Microbiol.">
        <title>The Global Catalogue of Microorganisms (GCM) 10K type strain sequencing project: providing services to taxonomists for standard genome sequencing and annotation.</title>
        <authorList>
            <consortium name="The Broad Institute Genomics Platform"/>
            <consortium name="The Broad Institute Genome Sequencing Center for Infectious Disease"/>
            <person name="Wu L."/>
            <person name="Ma J."/>
        </authorList>
    </citation>
    <scope>NUCLEOTIDE SEQUENCE [LARGE SCALE GENOMIC DNA]</scope>
    <source>
        <strain evidence="3">JCM 17808</strain>
    </source>
</reference>
<sequence>MRFAEYLRAQRVAAAPGRDDRPWVIAHRGYSGAAPENTLAAVDAARAIGCDFIEVDLGISGDGTPMVLHDSTLNRTTTATGTIAQMSDERISLADAGSWLGPGFAGQRVPKLRTLLADLAEHGGRLLLEFKDDWSPGAVSQVAADIIETGMADRIIIQSFSVRTLEAARDLIPMVPRCLLRLMPRDGDVELAHALEVIGYNPSERGFFARRQLAEEFMELGFGMFVWTVDAPAVWERLLGSGISAIITNHPGRLQGYLAAKYDAV</sequence>
<dbReference type="Pfam" id="PF03009">
    <property type="entry name" value="GDPD"/>
    <property type="match status" value="1"/>
</dbReference>
<dbReference type="PROSITE" id="PS51704">
    <property type="entry name" value="GP_PDE"/>
    <property type="match status" value="1"/>
</dbReference>
<name>A0ABP8J5X4_9MICO</name>
<evidence type="ECO:0000313" key="2">
    <source>
        <dbReference type="EMBL" id="GAA4385643.1"/>
    </source>
</evidence>
<feature type="domain" description="GP-PDE" evidence="1">
    <location>
        <begin position="22"/>
        <end position="258"/>
    </location>
</feature>
<proteinExistence type="predicted"/>
<evidence type="ECO:0000259" key="1">
    <source>
        <dbReference type="PROSITE" id="PS51704"/>
    </source>
</evidence>
<dbReference type="PANTHER" id="PTHR46211">
    <property type="entry name" value="GLYCEROPHOSPHORYL DIESTER PHOSPHODIESTERASE"/>
    <property type="match status" value="1"/>
</dbReference>
<dbReference type="Proteomes" id="UP001500642">
    <property type="component" value="Unassembled WGS sequence"/>
</dbReference>
<dbReference type="PANTHER" id="PTHR46211:SF14">
    <property type="entry name" value="GLYCEROPHOSPHODIESTER PHOSPHODIESTERASE"/>
    <property type="match status" value="1"/>
</dbReference>
<dbReference type="SUPFAM" id="SSF51695">
    <property type="entry name" value="PLC-like phosphodiesterases"/>
    <property type="match status" value="1"/>
</dbReference>
<dbReference type="EMBL" id="BAABGL010000003">
    <property type="protein sequence ID" value="GAA4385643.1"/>
    <property type="molecule type" value="Genomic_DNA"/>
</dbReference>